<evidence type="ECO:0000256" key="5">
    <source>
        <dbReference type="ARBA" id="ARBA00022912"/>
    </source>
</evidence>
<dbReference type="Proteomes" id="UP000801492">
    <property type="component" value="Unassembled WGS sequence"/>
</dbReference>
<dbReference type="PRINTS" id="PR00716">
    <property type="entry name" value="MPIPHPHTASE"/>
</dbReference>
<dbReference type="OrthoDB" id="26523at2759"/>
<feature type="compositionally biased region" description="Polar residues" evidence="8">
    <location>
        <begin position="60"/>
        <end position="77"/>
    </location>
</feature>
<dbReference type="GO" id="GO:0010256">
    <property type="term" value="P:endomembrane system organization"/>
    <property type="evidence" value="ECO:0007669"/>
    <property type="project" value="UniProtKB-ARBA"/>
</dbReference>
<reference evidence="10" key="1">
    <citation type="submission" date="2019-08" db="EMBL/GenBank/DDBJ databases">
        <title>The genome of the North American firefly Photinus pyralis.</title>
        <authorList>
            <consortium name="Photinus pyralis genome working group"/>
            <person name="Fallon T.R."/>
            <person name="Sander Lower S.E."/>
            <person name="Weng J.-K."/>
        </authorList>
    </citation>
    <scope>NUCLEOTIDE SEQUENCE</scope>
    <source>
        <strain evidence="10">TRF0915ILg1</strain>
        <tissue evidence="10">Whole body</tissue>
    </source>
</reference>
<dbReference type="GO" id="GO:0010971">
    <property type="term" value="P:positive regulation of G2/M transition of mitotic cell cycle"/>
    <property type="evidence" value="ECO:0007669"/>
    <property type="project" value="TreeGrafter"/>
</dbReference>
<evidence type="ECO:0000256" key="4">
    <source>
        <dbReference type="ARBA" id="ARBA00022801"/>
    </source>
</evidence>
<evidence type="ECO:0000256" key="1">
    <source>
        <dbReference type="ARBA" id="ARBA00011065"/>
    </source>
</evidence>
<dbReference type="SMART" id="SM00450">
    <property type="entry name" value="RHOD"/>
    <property type="match status" value="1"/>
</dbReference>
<keyword evidence="5" id="KW-0904">Protein phosphatase</keyword>
<comment type="caution">
    <text evidence="10">The sequence shown here is derived from an EMBL/GenBank/DDBJ whole genome shotgun (WGS) entry which is preliminary data.</text>
</comment>
<dbReference type="GO" id="GO:0005634">
    <property type="term" value="C:nucleus"/>
    <property type="evidence" value="ECO:0007669"/>
    <property type="project" value="TreeGrafter"/>
</dbReference>
<dbReference type="FunFam" id="3.40.250.10:FF:000036">
    <property type="entry name" value="M-phase inducer phosphatase"/>
    <property type="match status" value="1"/>
</dbReference>
<comment type="similarity">
    <text evidence="1">Belongs to the MPI phosphatase family.</text>
</comment>
<dbReference type="AlphaFoldDB" id="A0A8K0CE31"/>
<dbReference type="InterPro" id="IPR000751">
    <property type="entry name" value="MPI_Phosphatase"/>
</dbReference>
<keyword evidence="3" id="KW-0132">Cell division</keyword>
<dbReference type="InterPro" id="IPR036873">
    <property type="entry name" value="Rhodanese-like_dom_sf"/>
</dbReference>
<dbReference type="PROSITE" id="PS50206">
    <property type="entry name" value="RHODANESE_3"/>
    <property type="match status" value="1"/>
</dbReference>
<dbReference type="Pfam" id="PF00581">
    <property type="entry name" value="Rhodanese"/>
    <property type="match status" value="1"/>
</dbReference>
<sequence>MWDPVSDDCEVCECSSMIKSGFKLSEQCCNNFRHDDLDKENIQQRLGNSPLKHESDLSLYGNSSPQRPSCHGSSPHCTHQRRPLEDHDGNSQDSGYGTSCPGEGDKFYKIAKSLGVTPRQDCSPVKNCGLSFGSMDSMDDEFLEFTDLEHSIDENSRLPTDFNALITGSFTTTTNSKESSPEYTLPVRPPLRRSISLTVNGQTPNSSRVRSCLFKNEDMDFRSFKRPEPPVQARSPIQNKRFKVVREEGEQNDEEDVLELAAVPVSSRPVLRRSVSATEESIKYALQRSTTEPDLIGDFSKAFCLPLTTGRHQDLKSITPTTLALVMRGEFSDSVTSYRVIDCRYPYEYDGGHVNGATNLYTKDQILGELLDINSTPPATSDPRRRQILVFHCEFSSERGPNLYRFLRNLDRIRNKDVYPALHYPEIYLLEGGYKSFYEQYPELCVPEAYKPMLHPEHQNDLRHFRSKSKTWNADRCRSNSKGSLKRLGFF</sequence>
<gene>
    <name evidence="10" type="ORF">ILUMI_20468</name>
</gene>
<dbReference type="GO" id="GO:0032502">
    <property type="term" value="P:developmental process"/>
    <property type="evidence" value="ECO:0007669"/>
    <property type="project" value="UniProtKB-ARBA"/>
</dbReference>
<evidence type="ECO:0000256" key="7">
    <source>
        <dbReference type="ARBA" id="ARBA00051722"/>
    </source>
</evidence>
<keyword evidence="11" id="KW-1185">Reference proteome</keyword>
<dbReference type="GO" id="GO:0005737">
    <property type="term" value="C:cytoplasm"/>
    <property type="evidence" value="ECO:0007669"/>
    <property type="project" value="TreeGrafter"/>
</dbReference>
<dbReference type="PANTHER" id="PTHR10828:SF76">
    <property type="entry name" value="M-PHASE INDUCER PHOSPHATASE"/>
    <property type="match status" value="1"/>
</dbReference>
<keyword evidence="4" id="KW-0378">Hydrolase</keyword>
<evidence type="ECO:0000256" key="3">
    <source>
        <dbReference type="ARBA" id="ARBA00022618"/>
    </source>
</evidence>
<comment type="catalytic activity">
    <reaction evidence="7">
        <text>O-phospho-L-tyrosyl-[protein] + H2O = L-tyrosyl-[protein] + phosphate</text>
        <dbReference type="Rhea" id="RHEA:10684"/>
        <dbReference type="Rhea" id="RHEA-COMP:10136"/>
        <dbReference type="Rhea" id="RHEA-COMP:20101"/>
        <dbReference type="ChEBI" id="CHEBI:15377"/>
        <dbReference type="ChEBI" id="CHEBI:43474"/>
        <dbReference type="ChEBI" id="CHEBI:46858"/>
        <dbReference type="ChEBI" id="CHEBI:61978"/>
        <dbReference type="EC" id="3.1.3.48"/>
    </reaction>
</comment>
<dbReference type="PANTHER" id="PTHR10828">
    <property type="entry name" value="M-PHASE INDUCER PHOSPHATASE DUAL SPECIFICITY PHOSPHATASE CDC25"/>
    <property type="match status" value="1"/>
</dbReference>
<feature type="domain" description="Rhodanese" evidence="9">
    <location>
        <begin position="334"/>
        <end position="446"/>
    </location>
</feature>
<dbReference type="InterPro" id="IPR001763">
    <property type="entry name" value="Rhodanese-like_dom"/>
</dbReference>
<dbReference type="EC" id="3.1.3.48" evidence="2"/>
<evidence type="ECO:0000256" key="8">
    <source>
        <dbReference type="SAM" id="MobiDB-lite"/>
    </source>
</evidence>
<protein>
    <recommendedName>
        <fullName evidence="2">protein-tyrosine-phosphatase</fullName>
        <ecNumber evidence="2">3.1.3.48</ecNumber>
    </recommendedName>
</protein>
<name>A0A8K0CE31_IGNLU</name>
<evidence type="ECO:0000256" key="2">
    <source>
        <dbReference type="ARBA" id="ARBA00013064"/>
    </source>
</evidence>
<dbReference type="EMBL" id="VTPC01089756">
    <property type="protein sequence ID" value="KAF2885695.1"/>
    <property type="molecule type" value="Genomic_DNA"/>
</dbReference>
<evidence type="ECO:0000256" key="6">
    <source>
        <dbReference type="ARBA" id="ARBA00023306"/>
    </source>
</evidence>
<dbReference type="GO" id="GO:0004725">
    <property type="term" value="F:protein tyrosine phosphatase activity"/>
    <property type="evidence" value="ECO:0007669"/>
    <property type="project" value="UniProtKB-EC"/>
</dbReference>
<keyword evidence="6" id="KW-0131">Cell cycle</keyword>
<accession>A0A8K0CE31</accession>
<dbReference type="GO" id="GO:0009794">
    <property type="term" value="P:regulation of mitotic cell cycle, embryonic"/>
    <property type="evidence" value="ECO:0007669"/>
    <property type="project" value="UniProtKB-ARBA"/>
</dbReference>
<proteinExistence type="inferred from homology"/>
<organism evidence="10 11">
    <name type="scientific">Ignelater luminosus</name>
    <name type="common">Cucubano</name>
    <name type="synonym">Pyrophorus luminosus</name>
    <dbReference type="NCBI Taxonomy" id="2038154"/>
    <lineage>
        <taxon>Eukaryota</taxon>
        <taxon>Metazoa</taxon>
        <taxon>Ecdysozoa</taxon>
        <taxon>Arthropoda</taxon>
        <taxon>Hexapoda</taxon>
        <taxon>Insecta</taxon>
        <taxon>Pterygota</taxon>
        <taxon>Neoptera</taxon>
        <taxon>Endopterygota</taxon>
        <taxon>Coleoptera</taxon>
        <taxon>Polyphaga</taxon>
        <taxon>Elateriformia</taxon>
        <taxon>Elateroidea</taxon>
        <taxon>Elateridae</taxon>
        <taxon>Agrypninae</taxon>
        <taxon>Pyrophorini</taxon>
        <taxon>Ignelater</taxon>
    </lineage>
</organism>
<feature type="region of interest" description="Disordered" evidence="8">
    <location>
        <begin position="51"/>
        <end position="98"/>
    </location>
</feature>
<dbReference type="CDD" id="cd01530">
    <property type="entry name" value="Cdc25"/>
    <property type="match status" value="1"/>
</dbReference>
<evidence type="ECO:0000313" key="10">
    <source>
        <dbReference type="EMBL" id="KAF2885695.1"/>
    </source>
</evidence>
<evidence type="ECO:0000313" key="11">
    <source>
        <dbReference type="Proteomes" id="UP000801492"/>
    </source>
</evidence>
<dbReference type="GO" id="GO:0000086">
    <property type="term" value="P:G2/M transition of mitotic cell cycle"/>
    <property type="evidence" value="ECO:0007669"/>
    <property type="project" value="TreeGrafter"/>
</dbReference>
<dbReference type="GO" id="GO:0110032">
    <property type="term" value="P:positive regulation of G2/MI transition of meiotic cell cycle"/>
    <property type="evidence" value="ECO:0007669"/>
    <property type="project" value="TreeGrafter"/>
</dbReference>
<evidence type="ECO:0000259" key="9">
    <source>
        <dbReference type="PROSITE" id="PS50206"/>
    </source>
</evidence>
<dbReference type="GO" id="GO:0051301">
    <property type="term" value="P:cell division"/>
    <property type="evidence" value="ECO:0007669"/>
    <property type="project" value="UniProtKB-KW"/>
</dbReference>
<dbReference type="Gene3D" id="3.40.250.10">
    <property type="entry name" value="Rhodanese-like domain"/>
    <property type="match status" value="1"/>
</dbReference>
<dbReference type="SUPFAM" id="SSF52821">
    <property type="entry name" value="Rhodanese/Cell cycle control phosphatase"/>
    <property type="match status" value="1"/>
</dbReference>